<dbReference type="SMART" id="SM00418">
    <property type="entry name" value="HTH_ARSR"/>
    <property type="match status" value="1"/>
</dbReference>
<dbReference type="InterPro" id="IPR001845">
    <property type="entry name" value="HTH_ArsR_DNA-bd_dom"/>
</dbReference>
<evidence type="ECO:0000313" key="2">
    <source>
        <dbReference type="EMBL" id="MDF1612059.1"/>
    </source>
</evidence>
<comment type="caution">
    <text evidence="2">The sequence shown here is derived from an EMBL/GenBank/DDBJ whole genome shotgun (WGS) entry which is preliminary data.</text>
</comment>
<dbReference type="RefSeq" id="WP_321535827.1">
    <property type="nucleotide sequence ID" value="NZ_JARGDL010000009.1"/>
</dbReference>
<dbReference type="SUPFAM" id="SSF46785">
    <property type="entry name" value="Winged helix' DNA-binding domain"/>
    <property type="match status" value="1"/>
</dbReference>
<dbReference type="AlphaFoldDB" id="A0AAE3P0C0"/>
<dbReference type="InterPro" id="IPR036390">
    <property type="entry name" value="WH_DNA-bd_sf"/>
</dbReference>
<name>A0AAE3P0C0_9BACT</name>
<reference evidence="2" key="1">
    <citation type="submission" date="2023-03" db="EMBL/GenBank/DDBJ databases">
        <title>Stygiobacter electus gen. nov., sp. nov., facultatively anaerobic thermotolerant bacterium of the class Ignavibacteria from a well of Yessentuki mineral water deposit.</title>
        <authorList>
            <person name="Podosokorskaya O.A."/>
            <person name="Elcheninov A.G."/>
            <person name="Petrova N.F."/>
            <person name="Zavarzina D.G."/>
            <person name="Kublanov I.V."/>
            <person name="Merkel A.Y."/>
        </authorList>
    </citation>
    <scope>NUCLEOTIDE SEQUENCE</scope>
    <source>
        <strain evidence="2">09-Me</strain>
    </source>
</reference>
<keyword evidence="3" id="KW-1185">Reference proteome</keyword>
<proteinExistence type="predicted"/>
<evidence type="ECO:0000313" key="3">
    <source>
        <dbReference type="Proteomes" id="UP001221302"/>
    </source>
</evidence>
<accession>A0AAE3P0C0</accession>
<dbReference type="Proteomes" id="UP001221302">
    <property type="component" value="Unassembled WGS sequence"/>
</dbReference>
<evidence type="ECO:0000259" key="1">
    <source>
        <dbReference type="PROSITE" id="PS50987"/>
    </source>
</evidence>
<organism evidence="2 3">
    <name type="scientific">Stygiobacter electus</name>
    <dbReference type="NCBI Taxonomy" id="3032292"/>
    <lineage>
        <taxon>Bacteria</taxon>
        <taxon>Pseudomonadati</taxon>
        <taxon>Ignavibacteriota</taxon>
        <taxon>Ignavibacteria</taxon>
        <taxon>Ignavibacteriales</taxon>
        <taxon>Melioribacteraceae</taxon>
        <taxon>Stygiobacter</taxon>
    </lineage>
</organism>
<sequence length="99" mass="11346">MGNNAVFSDLLNKIFADKLNVEILCSLYDKNLSVNDISSMLNLEIDELERHLEILVDYKILTKIQNESDVSYYLKEPKVCDSIIMLKDALYSLSIKSNL</sequence>
<dbReference type="EMBL" id="JARGDL010000009">
    <property type="protein sequence ID" value="MDF1612059.1"/>
    <property type="molecule type" value="Genomic_DNA"/>
</dbReference>
<dbReference type="InterPro" id="IPR036388">
    <property type="entry name" value="WH-like_DNA-bd_sf"/>
</dbReference>
<dbReference type="Gene3D" id="1.10.10.10">
    <property type="entry name" value="Winged helix-like DNA-binding domain superfamily/Winged helix DNA-binding domain"/>
    <property type="match status" value="1"/>
</dbReference>
<protein>
    <submittedName>
        <fullName evidence="2">Helix-turn-helix domain-containing protein</fullName>
    </submittedName>
</protein>
<feature type="domain" description="HTH arsR-type" evidence="1">
    <location>
        <begin position="1"/>
        <end position="94"/>
    </location>
</feature>
<dbReference type="PROSITE" id="PS50987">
    <property type="entry name" value="HTH_ARSR_2"/>
    <property type="match status" value="1"/>
</dbReference>
<gene>
    <name evidence="2" type="ORF">P0M35_07840</name>
</gene>
<dbReference type="GO" id="GO:0003700">
    <property type="term" value="F:DNA-binding transcription factor activity"/>
    <property type="evidence" value="ECO:0007669"/>
    <property type="project" value="InterPro"/>
</dbReference>